<dbReference type="PANTHER" id="PTHR46910:SF1">
    <property type="entry name" value="MISCELLANEOUS ZN(II)2CYS6 TRANSCRIPTION FACTOR (EUROFUNG)-RELATED"/>
    <property type="match status" value="1"/>
</dbReference>
<evidence type="ECO:0000256" key="2">
    <source>
        <dbReference type="ARBA" id="ARBA00023163"/>
    </source>
</evidence>
<name>A0A0D2HLG0_9EURO</name>
<accession>A0A0D2HLG0</accession>
<evidence type="ECO:0000256" key="3">
    <source>
        <dbReference type="ARBA" id="ARBA00023242"/>
    </source>
</evidence>
<proteinExistence type="predicted"/>
<dbReference type="CDD" id="cd00067">
    <property type="entry name" value="GAL4"/>
    <property type="match status" value="1"/>
</dbReference>
<protein>
    <recommendedName>
        <fullName evidence="6">Transcription factor domain-containing protein</fullName>
    </recommendedName>
</protein>
<organism evidence="4 5">
    <name type="scientific">Fonsecaea multimorphosa CBS 102226</name>
    <dbReference type="NCBI Taxonomy" id="1442371"/>
    <lineage>
        <taxon>Eukaryota</taxon>
        <taxon>Fungi</taxon>
        <taxon>Dikarya</taxon>
        <taxon>Ascomycota</taxon>
        <taxon>Pezizomycotina</taxon>
        <taxon>Eurotiomycetes</taxon>
        <taxon>Chaetothyriomycetidae</taxon>
        <taxon>Chaetothyriales</taxon>
        <taxon>Herpotrichiellaceae</taxon>
        <taxon>Fonsecaea</taxon>
    </lineage>
</organism>
<dbReference type="GO" id="GO:0008270">
    <property type="term" value="F:zinc ion binding"/>
    <property type="evidence" value="ECO:0007669"/>
    <property type="project" value="InterPro"/>
</dbReference>
<dbReference type="GO" id="GO:0003677">
    <property type="term" value="F:DNA binding"/>
    <property type="evidence" value="ECO:0007669"/>
    <property type="project" value="InterPro"/>
</dbReference>
<keyword evidence="2" id="KW-0804">Transcription</keyword>
<reference evidence="4 5" key="1">
    <citation type="submission" date="2015-01" db="EMBL/GenBank/DDBJ databases">
        <title>The Genome Sequence of Fonsecaea multimorphosa CBS 102226.</title>
        <authorList>
            <consortium name="The Broad Institute Genomics Platform"/>
            <person name="Cuomo C."/>
            <person name="de Hoog S."/>
            <person name="Gorbushina A."/>
            <person name="Stielow B."/>
            <person name="Teixiera M."/>
            <person name="Abouelleil A."/>
            <person name="Chapman S.B."/>
            <person name="Priest M."/>
            <person name="Young S.K."/>
            <person name="Wortman J."/>
            <person name="Nusbaum C."/>
            <person name="Birren B."/>
        </authorList>
    </citation>
    <scope>NUCLEOTIDE SEQUENCE [LARGE SCALE GENOMIC DNA]</scope>
    <source>
        <strain evidence="4 5">CBS 102226</strain>
    </source>
</reference>
<keyword evidence="1" id="KW-0805">Transcription regulation</keyword>
<dbReference type="RefSeq" id="XP_016636868.1">
    <property type="nucleotide sequence ID" value="XM_016771729.1"/>
</dbReference>
<dbReference type="InterPro" id="IPR001138">
    <property type="entry name" value="Zn2Cys6_DnaBD"/>
</dbReference>
<dbReference type="PANTHER" id="PTHR46910">
    <property type="entry name" value="TRANSCRIPTION FACTOR PDR1"/>
    <property type="match status" value="1"/>
</dbReference>
<dbReference type="GO" id="GO:0006351">
    <property type="term" value="P:DNA-templated transcription"/>
    <property type="evidence" value="ECO:0007669"/>
    <property type="project" value="InterPro"/>
</dbReference>
<dbReference type="CDD" id="cd12148">
    <property type="entry name" value="fungal_TF_MHR"/>
    <property type="match status" value="1"/>
</dbReference>
<keyword evidence="5" id="KW-1185">Reference proteome</keyword>
<evidence type="ECO:0000313" key="5">
    <source>
        <dbReference type="Proteomes" id="UP000053411"/>
    </source>
</evidence>
<evidence type="ECO:0008006" key="6">
    <source>
        <dbReference type="Google" id="ProtNLM"/>
    </source>
</evidence>
<sequence length="571" mass="64535">MANHICDNCRRLRLKCQFEHPPYFTLCCTRCRQYSLSSEFEGIPWPARAQRTFMSSTPKGFSRKVFWGPSSNAGGHPMDLHTPKEPPPEPAMFQVQQPLKSSRPTTDDETTTLELSPNVKAHLYLVFFEHIQPVFPVVTHASLRHFPATPLLESVILGIAARHHLAIASWRDYVHIQKVIVHELKALFSTRQRYQPQIQTVQALLLALIKFELVTHGHGDIMSTGLRLGLLCKMARDLGLDKKSSAVTADGELLNVVLWKACMFEDAIISAMMGQPLNIVVSPKETTGLPSDSSFSGGTFFDDAVDASHCLRSLLRAVYASRPVDANIVQNCEHVLKQIHRYGIDLDFRQSHHSEREHQALCMLHHNNRLLFVLGLASLTNTSSHSKELSLILAREAASTIPEACQTLLWFSVEFYLEMASRIPQLLYCASRALMLVVDVLLETQRTQGSPKDFIQELENAIASATLLKDFLLKDTSWGAHWSQGHTLAAVLARLHQTDCQHRRIPLELTNVMRLRTLDQSETNDNGVLDALRNAHEVFNSDEFINNVLFNSTDWDSVLMQYEESYPQPIW</sequence>
<keyword evidence="3" id="KW-0539">Nucleus</keyword>
<dbReference type="VEuPathDB" id="FungiDB:Z520_01211"/>
<dbReference type="Proteomes" id="UP000053411">
    <property type="component" value="Unassembled WGS sequence"/>
</dbReference>
<dbReference type="InterPro" id="IPR050987">
    <property type="entry name" value="AtrR-like"/>
</dbReference>
<evidence type="ECO:0000256" key="1">
    <source>
        <dbReference type="ARBA" id="ARBA00023015"/>
    </source>
</evidence>
<dbReference type="EMBL" id="KN848063">
    <property type="protein sequence ID" value="KIY02746.1"/>
    <property type="molecule type" value="Genomic_DNA"/>
</dbReference>
<evidence type="ECO:0000313" key="4">
    <source>
        <dbReference type="EMBL" id="KIY02746.1"/>
    </source>
</evidence>
<dbReference type="GO" id="GO:0000981">
    <property type="term" value="F:DNA-binding transcription factor activity, RNA polymerase II-specific"/>
    <property type="evidence" value="ECO:0007669"/>
    <property type="project" value="InterPro"/>
</dbReference>
<dbReference type="GeneID" id="27706957"/>
<gene>
    <name evidence="4" type="ORF">Z520_01211</name>
</gene>
<dbReference type="OrthoDB" id="39175at2759"/>
<dbReference type="AlphaFoldDB" id="A0A0D2HLG0"/>